<sequence>MAPLFDMFTQAQNGQATELMARQFGLAQEQMAKATAALLPAFSAAFKRNTTNPYDFGALLTAMSSGNYAKYFEDVSQAFTPQGMADGNGILGQLFGSKEMSRAIAAQAAQVTGISQEIYKQMLPAMADTLMGGLFKQATGQFAGANAAFANNPMATMMQQWMEASGLARKPEPQANPFDNPFTQAMQGFFGAGKKEETAKAPDFFADNPFLKAFQDMMQPTGASATAKPAADNPAAAQFSQMMNSMFDSGLEMQKEYQKNIEALFDSYKSGTANKG</sequence>
<accession>A0A7Y6Q2I1</accession>
<comment type="caution">
    <text evidence="1">The sequence shown here is derived from an EMBL/GenBank/DDBJ whole genome shotgun (WGS) entry which is preliminary data.</text>
</comment>
<evidence type="ECO:0000313" key="1">
    <source>
        <dbReference type="EMBL" id="NVD37894.1"/>
    </source>
</evidence>
<dbReference type="InterPro" id="IPR009282">
    <property type="entry name" value="DUF937"/>
</dbReference>
<dbReference type="EMBL" id="JABWDU010000001">
    <property type="protein sequence ID" value="NVD37894.1"/>
    <property type="molecule type" value="Genomic_DNA"/>
</dbReference>
<gene>
    <name evidence="1" type="ORF">HT585_03435</name>
</gene>
<reference evidence="1 2" key="1">
    <citation type="submission" date="2020-06" db="EMBL/GenBank/DDBJ databases">
        <authorList>
            <person name="Grouzdev D.S."/>
        </authorList>
    </citation>
    <scope>NUCLEOTIDE SEQUENCE [LARGE SCALE GENOMIC DNA]</scope>
    <source>
        <strain evidence="1 2">HO-A22</strain>
    </source>
</reference>
<proteinExistence type="predicted"/>
<dbReference type="RefSeq" id="WP_176351608.1">
    <property type="nucleotide sequence ID" value="NZ_JABWDU010000001.1"/>
</dbReference>
<dbReference type="AlphaFoldDB" id="A0A7Y6Q2I1"/>
<protein>
    <submittedName>
        <fullName evidence="1">DUF937 domain-containing protein</fullName>
    </submittedName>
</protein>
<evidence type="ECO:0000313" key="2">
    <source>
        <dbReference type="Proteomes" id="UP000520198"/>
    </source>
</evidence>
<keyword evidence="2" id="KW-1185">Reference proteome</keyword>
<name>A0A7Y6Q2I1_9HYPH</name>
<organism evidence="1 2">
    <name type="scientific">Ensifer oleiphilus</name>
    <dbReference type="NCBI Taxonomy" id="2742698"/>
    <lineage>
        <taxon>Bacteria</taxon>
        <taxon>Pseudomonadati</taxon>
        <taxon>Pseudomonadota</taxon>
        <taxon>Alphaproteobacteria</taxon>
        <taxon>Hyphomicrobiales</taxon>
        <taxon>Rhizobiaceae</taxon>
        <taxon>Sinorhizobium/Ensifer group</taxon>
        <taxon>Ensifer</taxon>
    </lineage>
</organism>
<dbReference type="Pfam" id="PF06078">
    <property type="entry name" value="DUF937"/>
    <property type="match status" value="1"/>
</dbReference>
<dbReference type="Proteomes" id="UP000520198">
    <property type="component" value="Unassembled WGS sequence"/>
</dbReference>